<keyword evidence="5 9" id="KW-0229">DNA integration</keyword>
<organism evidence="12 13">
    <name type="scientific">Elstera cyanobacteriorum</name>
    <dbReference type="NCBI Taxonomy" id="2022747"/>
    <lineage>
        <taxon>Bacteria</taxon>
        <taxon>Pseudomonadati</taxon>
        <taxon>Pseudomonadota</taxon>
        <taxon>Alphaproteobacteria</taxon>
        <taxon>Rhodospirillales</taxon>
        <taxon>Rhodospirillaceae</taxon>
        <taxon>Elstera</taxon>
    </lineage>
</organism>
<feature type="domain" description="Core-binding (CB)" evidence="11">
    <location>
        <begin position="12"/>
        <end position="103"/>
    </location>
</feature>
<keyword evidence="7 9" id="KW-0233">DNA recombination</keyword>
<dbReference type="Pfam" id="PF00589">
    <property type="entry name" value="Phage_integrase"/>
    <property type="match status" value="1"/>
</dbReference>
<gene>
    <name evidence="9" type="primary">xerC</name>
    <name evidence="12" type="ORF">CHR90_14935</name>
</gene>
<keyword evidence="3 9" id="KW-0132">Cell division</keyword>
<evidence type="ECO:0000256" key="8">
    <source>
        <dbReference type="ARBA" id="ARBA00023306"/>
    </source>
</evidence>
<dbReference type="InterPro" id="IPR023009">
    <property type="entry name" value="Tyrosine_recombinase_XerC/XerD"/>
</dbReference>
<feature type="domain" description="Tyr recombinase" evidence="10">
    <location>
        <begin position="124"/>
        <end position="306"/>
    </location>
</feature>
<dbReference type="GO" id="GO:0007059">
    <property type="term" value="P:chromosome segregation"/>
    <property type="evidence" value="ECO:0007669"/>
    <property type="project" value="UniProtKB-UniRule"/>
</dbReference>
<evidence type="ECO:0000313" key="13">
    <source>
        <dbReference type="Proteomes" id="UP000216361"/>
    </source>
</evidence>
<comment type="similarity">
    <text evidence="9">Belongs to the 'phage' integrase family. XerC subfamily.</text>
</comment>
<dbReference type="InterPro" id="IPR013762">
    <property type="entry name" value="Integrase-like_cat_sf"/>
</dbReference>
<dbReference type="RefSeq" id="WP_094409855.1">
    <property type="nucleotide sequence ID" value="NZ_BMJZ01000005.1"/>
</dbReference>
<dbReference type="GO" id="GO:0003677">
    <property type="term" value="F:DNA binding"/>
    <property type="evidence" value="ECO:0007669"/>
    <property type="project" value="UniProtKB-UniRule"/>
</dbReference>
<keyword evidence="2 9" id="KW-0963">Cytoplasm</keyword>
<comment type="function">
    <text evidence="9">Site-specific tyrosine recombinase, which acts by catalyzing the cutting and rejoining of the recombining DNA molecules. The XerC-XerD complex is essential to convert dimers of the bacterial chromosome into monomers to permit their segregation at cell division. It also contributes to the segregational stability of plasmids.</text>
</comment>
<dbReference type="PROSITE" id="PS51900">
    <property type="entry name" value="CB"/>
    <property type="match status" value="1"/>
</dbReference>
<comment type="caution">
    <text evidence="12">The sequence shown here is derived from an EMBL/GenBank/DDBJ whole genome shotgun (WGS) entry which is preliminary data.</text>
</comment>
<keyword evidence="6 9" id="KW-0238">DNA-binding</keyword>
<dbReference type="InterPro" id="IPR050090">
    <property type="entry name" value="Tyrosine_recombinase_XerCD"/>
</dbReference>
<evidence type="ECO:0000259" key="10">
    <source>
        <dbReference type="PROSITE" id="PS51898"/>
    </source>
</evidence>
<dbReference type="InterPro" id="IPR044068">
    <property type="entry name" value="CB"/>
</dbReference>
<comment type="subunit">
    <text evidence="9">Forms a cyclic heterotetrameric complex composed of two molecules of XerC and two molecules of XerD.</text>
</comment>
<dbReference type="Gene3D" id="1.10.150.130">
    <property type="match status" value="1"/>
</dbReference>
<reference evidence="12 13" key="1">
    <citation type="submission" date="2017-07" db="EMBL/GenBank/DDBJ databases">
        <title>Elstera cyanobacteriorum sp. nov., a novel bacterium isolated from cyanobacterial aggregates in a eutrophic lake.</title>
        <authorList>
            <person name="Cai H."/>
        </authorList>
    </citation>
    <scope>NUCLEOTIDE SEQUENCE [LARGE SCALE GENOMIC DNA]</scope>
    <source>
        <strain evidence="12 13">TH019</strain>
    </source>
</reference>
<evidence type="ECO:0000256" key="1">
    <source>
        <dbReference type="ARBA" id="ARBA00004496"/>
    </source>
</evidence>
<dbReference type="PANTHER" id="PTHR30349:SF90">
    <property type="entry name" value="TYROSINE RECOMBINASE XERD"/>
    <property type="match status" value="1"/>
</dbReference>
<sequence length="319" mass="34044">MLPAGLQLSAAADLTDSVTAWLTWLGAEKRASKHTLDGYGRDLAAFLLFLTEHHGALPTLASLAALTPADIRAFLARRTEAGISRASLARGLSALRSLFARLDQQGVLHNPVMAVIRTPRLPKAAPKALSEAEAADSLEHIAEIASEPWIGDRDLALITLLYGCGLRLGEALGLTRAEAPLSDVLRVRGKGNKERIVPVLPVITEAMRAYLAACPHPLPPDGPLFVGARGGPLNPGVVQRQVRRLRAALALPESATPHALRHSFATHLLASGGDLRTIQELLGHASLSTTQRYTEVDAARLLAVHRAAHPRSRRAVPTP</sequence>
<accession>A0A255XLF0</accession>
<feature type="active site" evidence="9">
    <location>
        <position position="167"/>
    </location>
</feature>
<dbReference type="GO" id="GO:0051301">
    <property type="term" value="P:cell division"/>
    <property type="evidence" value="ECO:0007669"/>
    <property type="project" value="UniProtKB-KW"/>
</dbReference>
<dbReference type="InterPro" id="IPR010998">
    <property type="entry name" value="Integrase_recombinase_N"/>
</dbReference>
<protein>
    <recommendedName>
        <fullName evidence="9">Tyrosine recombinase XerC</fullName>
    </recommendedName>
</protein>
<dbReference type="AlphaFoldDB" id="A0A255XLF0"/>
<evidence type="ECO:0000256" key="2">
    <source>
        <dbReference type="ARBA" id="ARBA00022490"/>
    </source>
</evidence>
<dbReference type="InterPro" id="IPR011010">
    <property type="entry name" value="DNA_brk_join_enz"/>
</dbReference>
<dbReference type="GO" id="GO:0005737">
    <property type="term" value="C:cytoplasm"/>
    <property type="evidence" value="ECO:0007669"/>
    <property type="project" value="UniProtKB-SubCell"/>
</dbReference>
<evidence type="ECO:0000256" key="5">
    <source>
        <dbReference type="ARBA" id="ARBA00022908"/>
    </source>
</evidence>
<name>A0A255XLF0_9PROT</name>
<dbReference type="GO" id="GO:0006313">
    <property type="term" value="P:DNA transposition"/>
    <property type="evidence" value="ECO:0007669"/>
    <property type="project" value="UniProtKB-UniRule"/>
</dbReference>
<dbReference type="InterPro" id="IPR004107">
    <property type="entry name" value="Integrase_SAM-like_N"/>
</dbReference>
<dbReference type="SUPFAM" id="SSF56349">
    <property type="entry name" value="DNA breaking-rejoining enzymes"/>
    <property type="match status" value="1"/>
</dbReference>
<dbReference type="OrthoDB" id="9801717at2"/>
<dbReference type="SUPFAM" id="SSF47823">
    <property type="entry name" value="lambda integrase-like, N-terminal domain"/>
    <property type="match status" value="1"/>
</dbReference>
<keyword evidence="8 9" id="KW-0131">Cell cycle</keyword>
<proteinExistence type="inferred from homology"/>
<dbReference type="PANTHER" id="PTHR30349">
    <property type="entry name" value="PHAGE INTEGRASE-RELATED"/>
    <property type="match status" value="1"/>
</dbReference>
<feature type="active site" evidence="9">
    <location>
        <position position="190"/>
    </location>
</feature>
<dbReference type="Proteomes" id="UP000216361">
    <property type="component" value="Unassembled WGS sequence"/>
</dbReference>
<dbReference type="InterPro" id="IPR002104">
    <property type="entry name" value="Integrase_catalytic"/>
</dbReference>
<keyword evidence="4 9" id="KW-0159">Chromosome partition</keyword>
<dbReference type="HAMAP" id="MF_01808">
    <property type="entry name" value="Recomb_XerC_XerD"/>
    <property type="match status" value="1"/>
</dbReference>
<dbReference type="Gene3D" id="1.10.443.10">
    <property type="entry name" value="Intergrase catalytic core"/>
    <property type="match status" value="1"/>
</dbReference>
<dbReference type="PROSITE" id="PS51898">
    <property type="entry name" value="TYR_RECOMBINASE"/>
    <property type="match status" value="1"/>
</dbReference>
<evidence type="ECO:0000256" key="4">
    <source>
        <dbReference type="ARBA" id="ARBA00022829"/>
    </source>
</evidence>
<evidence type="ECO:0000256" key="6">
    <source>
        <dbReference type="ARBA" id="ARBA00023125"/>
    </source>
</evidence>
<evidence type="ECO:0000256" key="9">
    <source>
        <dbReference type="HAMAP-Rule" id="MF_01808"/>
    </source>
</evidence>
<evidence type="ECO:0000256" key="3">
    <source>
        <dbReference type="ARBA" id="ARBA00022618"/>
    </source>
</evidence>
<feature type="active site" evidence="9">
    <location>
        <position position="261"/>
    </location>
</feature>
<feature type="active site" evidence="9">
    <location>
        <position position="284"/>
    </location>
</feature>
<keyword evidence="13" id="KW-1185">Reference proteome</keyword>
<evidence type="ECO:0000313" key="12">
    <source>
        <dbReference type="EMBL" id="OYQ17265.1"/>
    </source>
</evidence>
<dbReference type="Pfam" id="PF02899">
    <property type="entry name" value="Phage_int_SAM_1"/>
    <property type="match status" value="1"/>
</dbReference>
<feature type="active site" evidence="9">
    <location>
        <position position="258"/>
    </location>
</feature>
<evidence type="ECO:0000256" key="7">
    <source>
        <dbReference type="ARBA" id="ARBA00023172"/>
    </source>
</evidence>
<feature type="active site" description="O-(3'-phospho-DNA)-tyrosine intermediate" evidence="9">
    <location>
        <position position="293"/>
    </location>
</feature>
<dbReference type="EMBL" id="NOXS01000034">
    <property type="protein sequence ID" value="OYQ17265.1"/>
    <property type="molecule type" value="Genomic_DNA"/>
</dbReference>
<comment type="subcellular location">
    <subcellularLocation>
        <location evidence="1 9">Cytoplasm</location>
    </subcellularLocation>
</comment>
<evidence type="ECO:0000259" key="11">
    <source>
        <dbReference type="PROSITE" id="PS51900"/>
    </source>
</evidence>
<dbReference type="GO" id="GO:0009037">
    <property type="term" value="F:tyrosine-based site-specific recombinase activity"/>
    <property type="evidence" value="ECO:0007669"/>
    <property type="project" value="UniProtKB-UniRule"/>
</dbReference>